<proteinExistence type="predicted"/>
<evidence type="ECO:0000256" key="1">
    <source>
        <dbReference type="SAM" id="MobiDB-lite"/>
    </source>
</evidence>
<dbReference type="InterPro" id="IPR011474">
    <property type="entry name" value="DUF1580"/>
</dbReference>
<feature type="compositionally biased region" description="Basic and acidic residues" evidence="1">
    <location>
        <begin position="78"/>
        <end position="96"/>
    </location>
</feature>
<feature type="region of interest" description="Disordered" evidence="1">
    <location>
        <begin position="69"/>
        <end position="96"/>
    </location>
</feature>
<protein>
    <submittedName>
        <fullName evidence="2">Uncharacterized protein</fullName>
    </submittedName>
</protein>
<dbReference type="Proteomes" id="UP000315750">
    <property type="component" value="Chromosome"/>
</dbReference>
<dbReference type="OrthoDB" id="290434at2"/>
<dbReference type="Pfam" id="PF07618">
    <property type="entry name" value="DUF1580"/>
    <property type="match status" value="1"/>
</dbReference>
<evidence type="ECO:0000313" key="3">
    <source>
        <dbReference type="Proteomes" id="UP000315750"/>
    </source>
</evidence>
<gene>
    <name evidence="2" type="ORF">Pan181_23670</name>
</gene>
<evidence type="ECO:0000313" key="2">
    <source>
        <dbReference type="EMBL" id="QDU56163.1"/>
    </source>
</evidence>
<organism evidence="2 3">
    <name type="scientific">Aeoliella mucimassa</name>
    <dbReference type="NCBI Taxonomy" id="2527972"/>
    <lineage>
        <taxon>Bacteria</taxon>
        <taxon>Pseudomonadati</taxon>
        <taxon>Planctomycetota</taxon>
        <taxon>Planctomycetia</taxon>
        <taxon>Pirellulales</taxon>
        <taxon>Lacipirellulaceae</taxon>
        <taxon>Aeoliella</taxon>
    </lineage>
</organism>
<name>A0A518AN71_9BACT</name>
<dbReference type="EMBL" id="CP036278">
    <property type="protein sequence ID" value="QDU56163.1"/>
    <property type="molecule type" value="Genomic_DNA"/>
</dbReference>
<accession>A0A518AN71</accession>
<dbReference type="AlphaFoldDB" id="A0A518AN71"/>
<sequence>MTLLQEQKITFTKLAQERGVNVCTVWRWAQRGVRGVRLESFNEGGKRYTTREAHARFVEGTTAAANGTTAVQSNRTNRQREAAIARAEREAERLGL</sequence>
<dbReference type="RefSeq" id="WP_145246912.1">
    <property type="nucleotide sequence ID" value="NZ_CP036278.1"/>
</dbReference>
<keyword evidence="3" id="KW-1185">Reference proteome</keyword>
<reference evidence="2 3" key="1">
    <citation type="submission" date="2019-02" db="EMBL/GenBank/DDBJ databases">
        <title>Deep-cultivation of Planctomycetes and their phenomic and genomic characterization uncovers novel biology.</title>
        <authorList>
            <person name="Wiegand S."/>
            <person name="Jogler M."/>
            <person name="Boedeker C."/>
            <person name="Pinto D."/>
            <person name="Vollmers J."/>
            <person name="Rivas-Marin E."/>
            <person name="Kohn T."/>
            <person name="Peeters S.H."/>
            <person name="Heuer A."/>
            <person name="Rast P."/>
            <person name="Oberbeckmann S."/>
            <person name="Bunk B."/>
            <person name="Jeske O."/>
            <person name="Meyerdierks A."/>
            <person name="Storesund J.E."/>
            <person name="Kallscheuer N."/>
            <person name="Luecker S."/>
            <person name="Lage O.M."/>
            <person name="Pohl T."/>
            <person name="Merkel B.J."/>
            <person name="Hornburger P."/>
            <person name="Mueller R.-W."/>
            <person name="Bruemmer F."/>
            <person name="Labrenz M."/>
            <person name="Spormann A.M."/>
            <person name="Op den Camp H."/>
            <person name="Overmann J."/>
            <person name="Amann R."/>
            <person name="Jetten M.S.M."/>
            <person name="Mascher T."/>
            <person name="Medema M.H."/>
            <person name="Devos D.P."/>
            <person name="Kaster A.-K."/>
            <person name="Ovreas L."/>
            <person name="Rohde M."/>
            <person name="Galperin M.Y."/>
            <person name="Jogler C."/>
        </authorList>
    </citation>
    <scope>NUCLEOTIDE SEQUENCE [LARGE SCALE GENOMIC DNA]</scope>
    <source>
        <strain evidence="2 3">Pan181</strain>
    </source>
</reference>
<dbReference type="KEGG" id="amuc:Pan181_23670"/>